<dbReference type="PROSITE" id="PS51257">
    <property type="entry name" value="PROKAR_LIPOPROTEIN"/>
    <property type="match status" value="1"/>
</dbReference>
<accession>A0A5B1L7V8</accession>
<feature type="chain" id="PRO_5039696380" evidence="1">
    <location>
        <begin position="21"/>
        <end position="96"/>
    </location>
</feature>
<gene>
    <name evidence="2" type="ORF">F0U44_19675</name>
</gene>
<sequence length="96" mass="9671">MKRSIAALAATLITAGSVLTACGGGAPSADDISDSLQDKGGLDAKLADCIADKLVDSDLSDDQLNALADDDQSDLDADEVAEITDEVAKATTDCAL</sequence>
<evidence type="ECO:0000313" key="3">
    <source>
        <dbReference type="Proteomes" id="UP000325003"/>
    </source>
</evidence>
<dbReference type="AlphaFoldDB" id="A0A5B1L7V8"/>
<feature type="signal peptide" evidence="1">
    <location>
        <begin position="1"/>
        <end position="20"/>
    </location>
</feature>
<comment type="caution">
    <text evidence="2">The sequence shown here is derived from an EMBL/GenBank/DDBJ whole genome shotgun (WGS) entry which is preliminary data.</text>
</comment>
<name>A0A5B1L7V8_9ACTN</name>
<dbReference type="Proteomes" id="UP000325003">
    <property type="component" value="Unassembled WGS sequence"/>
</dbReference>
<dbReference type="RefSeq" id="WP_149730086.1">
    <property type="nucleotide sequence ID" value="NZ_VUJV01000008.1"/>
</dbReference>
<evidence type="ECO:0000256" key="1">
    <source>
        <dbReference type="SAM" id="SignalP"/>
    </source>
</evidence>
<organism evidence="2 3">
    <name type="scientific">Nocardioides humilatus</name>
    <dbReference type="NCBI Taxonomy" id="2607660"/>
    <lineage>
        <taxon>Bacteria</taxon>
        <taxon>Bacillati</taxon>
        <taxon>Actinomycetota</taxon>
        <taxon>Actinomycetes</taxon>
        <taxon>Propionibacteriales</taxon>
        <taxon>Nocardioidaceae</taxon>
        <taxon>Nocardioides</taxon>
    </lineage>
</organism>
<keyword evidence="1" id="KW-0732">Signal</keyword>
<proteinExistence type="predicted"/>
<dbReference type="EMBL" id="VUJV01000008">
    <property type="protein sequence ID" value="KAA1415860.1"/>
    <property type="molecule type" value="Genomic_DNA"/>
</dbReference>
<protein>
    <submittedName>
        <fullName evidence="2">Uncharacterized protein</fullName>
    </submittedName>
</protein>
<reference evidence="2 3" key="1">
    <citation type="submission" date="2019-09" db="EMBL/GenBank/DDBJ databases">
        <title>Nocardioides panacisoli sp. nov., isolated from the soil of a ginseng field.</title>
        <authorList>
            <person name="Cho C."/>
        </authorList>
    </citation>
    <scope>NUCLEOTIDE SEQUENCE [LARGE SCALE GENOMIC DNA]</scope>
    <source>
        <strain evidence="2 3">BN130099</strain>
    </source>
</reference>
<reference evidence="2 3" key="2">
    <citation type="submission" date="2019-09" db="EMBL/GenBank/DDBJ databases">
        <authorList>
            <person name="Jin C."/>
        </authorList>
    </citation>
    <scope>NUCLEOTIDE SEQUENCE [LARGE SCALE GENOMIC DNA]</scope>
    <source>
        <strain evidence="2 3">BN130099</strain>
    </source>
</reference>
<evidence type="ECO:0000313" key="2">
    <source>
        <dbReference type="EMBL" id="KAA1415860.1"/>
    </source>
</evidence>
<keyword evidence="3" id="KW-1185">Reference proteome</keyword>